<dbReference type="InterPro" id="IPR036390">
    <property type="entry name" value="WH_DNA-bd_sf"/>
</dbReference>
<evidence type="ECO:0000256" key="1">
    <source>
        <dbReference type="ARBA" id="ARBA00009437"/>
    </source>
</evidence>
<dbReference type="InterPro" id="IPR000847">
    <property type="entry name" value="LysR_HTH_N"/>
</dbReference>
<evidence type="ECO:0000256" key="3">
    <source>
        <dbReference type="ARBA" id="ARBA00023125"/>
    </source>
</evidence>
<dbReference type="InterPro" id="IPR036388">
    <property type="entry name" value="WH-like_DNA-bd_sf"/>
</dbReference>
<evidence type="ECO:0000313" key="7">
    <source>
        <dbReference type="Proteomes" id="UP000765160"/>
    </source>
</evidence>
<dbReference type="PRINTS" id="PR00039">
    <property type="entry name" value="HTHLYSR"/>
</dbReference>
<evidence type="ECO:0000256" key="2">
    <source>
        <dbReference type="ARBA" id="ARBA00023015"/>
    </source>
</evidence>
<dbReference type="Gene3D" id="3.40.190.10">
    <property type="entry name" value="Periplasmic binding protein-like II"/>
    <property type="match status" value="2"/>
</dbReference>
<evidence type="ECO:0000256" key="4">
    <source>
        <dbReference type="ARBA" id="ARBA00023163"/>
    </source>
</evidence>
<dbReference type="InterPro" id="IPR058163">
    <property type="entry name" value="LysR-type_TF_proteobact-type"/>
</dbReference>
<dbReference type="Proteomes" id="UP000765160">
    <property type="component" value="Unassembled WGS sequence"/>
</dbReference>
<accession>A0ABX1F422</accession>
<dbReference type="PROSITE" id="PS50931">
    <property type="entry name" value="HTH_LYSR"/>
    <property type="match status" value="1"/>
</dbReference>
<gene>
    <name evidence="6" type="ORF">HB662_19885</name>
</gene>
<organism evidence="6 7">
    <name type="scientific">Falsiroseomonas frigidaquae</name>
    <dbReference type="NCBI Taxonomy" id="487318"/>
    <lineage>
        <taxon>Bacteria</taxon>
        <taxon>Pseudomonadati</taxon>
        <taxon>Pseudomonadota</taxon>
        <taxon>Alphaproteobacteria</taxon>
        <taxon>Acetobacterales</taxon>
        <taxon>Roseomonadaceae</taxon>
        <taxon>Falsiroseomonas</taxon>
    </lineage>
</organism>
<dbReference type="PANTHER" id="PTHR30537">
    <property type="entry name" value="HTH-TYPE TRANSCRIPTIONAL REGULATOR"/>
    <property type="match status" value="1"/>
</dbReference>
<name>A0ABX1F422_9PROT</name>
<dbReference type="PANTHER" id="PTHR30537:SF74">
    <property type="entry name" value="HTH-TYPE TRANSCRIPTIONAL REGULATOR TRPI"/>
    <property type="match status" value="1"/>
</dbReference>
<dbReference type="EMBL" id="JAAVTX010000006">
    <property type="protein sequence ID" value="NKE47050.1"/>
    <property type="molecule type" value="Genomic_DNA"/>
</dbReference>
<sequence length="294" mass="31291">MTSRLPPLDDLHAFSLVAETVSLTRAAARLNVSQPAISKRIQSLEARLGVALVARRANRIVLTEAGARYASALAEGFSLLQGATEALLRPPAGSLRVRAYTTWALRWLIPRLPNYYRLQSDHSVEVTTSLLPVDFASDPVDVAVRMGAASSPVPGATRLQRYTVSPFGSPAVAAALGGRFGEATLLLSLARPRDWASWGAASGTALPSRTVAFESTSLAIQAAIEGIGLVIAAPMLVEEDVREGRLVALADTPVATEDYYWLLLPPGRVRPEAVMFSGWLLHEMSLQAAASPGA</sequence>
<keyword evidence="2" id="KW-0805">Transcription regulation</keyword>
<comment type="caution">
    <text evidence="6">The sequence shown here is derived from an EMBL/GenBank/DDBJ whole genome shotgun (WGS) entry which is preliminary data.</text>
</comment>
<feature type="domain" description="HTH lysR-type" evidence="5">
    <location>
        <begin position="6"/>
        <end position="63"/>
    </location>
</feature>
<dbReference type="RefSeq" id="WP_168052013.1">
    <property type="nucleotide sequence ID" value="NZ_JAATJR010000006.1"/>
</dbReference>
<dbReference type="SUPFAM" id="SSF53850">
    <property type="entry name" value="Periplasmic binding protein-like II"/>
    <property type="match status" value="1"/>
</dbReference>
<dbReference type="InterPro" id="IPR005119">
    <property type="entry name" value="LysR_subst-bd"/>
</dbReference>
<proteinExistence type="inferred from homology"/>
<dbReference type="SUPFAM" id="SSF46785">
    <property type="entry name" value="Winged helix' DNA-binding domain"/>
    <property type="match status" value="1"/>
</dbReference>
<comment type="similarity">
    <text evidence="1">Belongs to the LysR transcriptional regulatory family.</text>
</comment>
<evidence type="ECO:0000313" key="6">
    <source>
        <dbReference type="EMBL" id="NKE47050.1"/>
    </source>
</evidence>
<dbReference type="Pfam" id="PF03466">
    <property type="entry name" value="LysR_substrate"/>
    <property type="match status" value="1"/>
</dbReference>
<dbReference type="Pfam" id="PF00126">
    <property type="entry name" value="HTH_1"/>
    <property type="match status" value="1"/>
</dbReference>
<keyword evidence="4" id="KW-0804">Transcription</keyword>
<reference evidence="6 7" key="1">
    <citation type="submission" date="2020-03" db="EMBL/GenBank/DDBJ databases">
        <title>Roseomonas selenitidurans sp. nov. isolated from soil.</title>
        <authorList>
            <person name="Liu H."/>
        </authorList>
    </citation>
    <scope>NUCLEOTIDE SEQUENCE [LARGE SCALE GENOMIC DNA]</scope>
    <source>
        <strain evidence="6 7">JCM 15073</strain>
    </source>
</reference>
<keyword evidence="7" id="KW-1185">Reference proteome</keyword>
<evidence type="ECO:0000259" key="5">
    <source>
        <dbReference type="PROSITE" id="PS50931"/>
    </source>
</evidence>
<dbReference type="Gene3D" id="1.10.10.10">
    <property type="entry name" value="Winged helix-like DNA-binding domain superfamily/Winged helix DNA-binding domain"/>
    <property type="match status" value="1"/>
</dbReference>
<protein>
    <submittedName>
        <fullName evidence="6">LysR family transcriptional regulator</fullName>
    </submittedName>
</protein>
<keyword evidence="3" id="KW-0238">DNA-binding</keyword>